<dbReference type="CDD" id="cd13854">
    <property type="entry name" value="CuRO_1_MaLCC_like"/>
    <property type="match status" value="1"/>
</dbReference>
<keyword evidence="4" id="KW-0186">Copper</keyword>
<protein>
    <recommendedName>
        <fullName evidence="10">Multicopper oxidase</fullName>
    </recommendedName>
</protein>
<proteinExistence type="inferred from homology"/>
<name>A0A7H8R8S6_TALRU</name>
<dbReference type="InterPro" id="IPR011707">
    <property type="entry name" value="Cu-oxidase-like_N"/>
</dbReference>
<dbReference type="GeneID" id="55997438"/>
<dbReference type="EMBL" id="CP055902">
    <property type="protein sequence ID" value="QKX62792.1"/>
    <property type="molecule type" value="Genomic_DNA"/>
</dbReference>
<dbReference type="PROSITE" id="PS00080">
    <property type="entry name" value="MULTICOPPER_OXIDASE2"/>
    <property type="match status" value="1"/>
</dbReference>
<feature type="domain" description="Plastocyanin-like" evidence="6">
    <location>
        <begin position="480"/>
        <end position="614"/>
    </location>
</feature>
<dbReference type="InterPro" id="IPR033138">
    <property type="entry name" value="Cu_oxidase_CS"/>
</dbReference>
<evidence type="ECO:0000256" key="2">
    <source>
        <dbReference type="ARBA" id="ARBA00022723"/>
    </source>
</evidence>
<dbReference type="PANTHER" id="PTHR11709">
    <property type="entry name" value="MULTI-COPPER OXIDASE"/>
    <property type="match status" value="1"/>
</dbReference>
<dbReference type="SUPFAM" id="SSF49503">
    <property type="entry name" value="Cupredoxins"/>
    <property type="match status" value="3"/>
</dbReference>
<reference evidence="9" key="1">
    <citation type="submission" date="2020-06" db="EMBL/GenBank/DDBJ databases">
        <title>A chromosome-scale genome assembly of Talaromyces rugulosus W13939.</title>
        <authorList>
            <person name="Wang B."/>
            <person name="Guo L."/>
            <person name="Ye K."/>
            <person name="Wang L."/>
        </authorList>
    </citation>
    <scope>NUCLEOTIDE SEQUENCE [LARGE SCALE GENOMIC DNA]</scope>
    <source>
        <strain evidence="9">W13939</strain>
    </source>
</reference>
<dbReference type="InterPro" id="IPR045087">
    <property type="entry name" value="Cu-oxidase_fam"/>
</dbReference>
<dbReference type="OrthoDB" id="2121828at2759"/>
<sequence length="661" mass="75634">MQLKHYLVGLVRYFGFTSFVAFDPVDQAPLIEGDIIAPEKSLPPPIFVPPGTGDKSDNRIKCDYKLDGWWHPDSPDQRDVWLRNNKTRREYNIHTNYETTWPQGRRRDYYIVVNNDTTANWDGIPFPGAKMFNGTFPGPWIQACWGDSVHITVRNNLTYNGTAIHMHGLRMLNNSLMDGVPGVSQCPIAPGESFTYKFTATQYGTTWYHSHYSLQYSDGIYGPLTIHGPTSANWEDSIDPILLGDHNHRSAFQDYYQEQFSGKNRSPPKMSSILINGRGSYAGILPERYNKTVEARKRYLLRLINTSTDTTYVFAIDNHNFTVVESDLVPLRPYVTDHLAIGIGQRYHVVLNTWPEEQRNGTDEFWMRTVPADHCNSFNDQLDVRQGILYYKDAKKKWPTTNEGKYNYTCRDEPHAKLRPVVPWKVPRLNTDEKEHLSLPNSTIMLANWSLPAESSHVPSGPNVNSWHMMEHTLWVNYSHPTVSNLDGVFGDNSAVYPIDHNTAHEKWNYMVIIGGDIENVGPPKGGKLIPAAHPIHFHGHDFALLQQSEYPYNGSKSLNLTYENPPRRDVVLLPKNGFVAIAFRADNPGAWAVHCHIAWHASAGLAFQILESKNEFKELLSKQQSDKRQLDKTCRLWKEWHSDPENFWHSKGRFQDDSGV</sequence>
<dbReference type="PANTHER" id="PTHR11709:SF71">
    <property type="entry name" value="OXIDOREDUCTASE TPCJ"/>
    <property type="match status" value="1"/>
</dbReference>
<dbReference type="RefSeq" id="XP_035348966.1">
    <property type="nucleotide sequence ID" value="XM_035493073.1"/>
</dbReference>
<keyword evidence="9" id="KW-1185">Reference proteome</keyword>
<evidence type="ECO:0000256" key="4">
    <source>
        <dbReference type="ARBA" id="ARBA00023008"/>
    </source>
</evidence>
<dbReference type="PROSITE" id="PS00079">
    <property type="entry name" value="MULTICOPPER_OXIDASE1"/>
    <property type="match status" value="1"/>
</dbReference>
<evidence type="ECO:0000259" key="5">
    <source>
        <dbReference type="Pfam" id="PF00394"/>
    </source>
</evidence>
<dbReference type="InterPro" id="IPR008972">
    <property type="entry name" value="Cupredoxin"/>
</dbReference>
<accession>A0A7H8R8S6</accession>
<evidence type="ECO:0000256" key="1">
    <source>
        <dbReference type="ARBA" id="ARBA00010609"/>
    </source>
</evidence>
<dbReference type="GO" id="GO:0016491">
    <property type="term" value="F:oxidoreductase activity"/>
    <property type="evidence" value="ECO:0007669"/>
    <property type="project" value="UniProtKB-KW"/>
</dbReference>
<dbReference type="InterPro" id="IPR011706">
    <property type="entry name" value="Cu-oxidase_C"/>
</dbReference>
<dbReference type="Proteomes" id="UP000509510">
    <property type="component" value="Chromosome V"/>
</dbReference>
<organism evidence="8 9">
    <name type="scientific">Talaromyces rugulosus</name>
    <name type="common">Penicillium rugulosum</name>
    <dbReference type="NCBI Taxonomy" id="121627"/>
    <lineage>
        <taxon>Eukaryota</taxon>
        <taxon>Fungi</taxon>
        <taxon>Dikarya</taxon>
        <taxon>Ascomycota</taxon>
        <taxon>Pezizomycotina</taxon>
        <taxon>Eurotiomycetes</taxon>
        <taxon>Eurotiomycetidae</taxon>
        <taxon>Eurotiales</taxon>
        <taxon>Trichocomaceae</taxon>
        <taxon>Talaromyces</taxon>
        <taxon>Talaromyces sect. Islandici</taxon>
    </lineage>
</organism>
<dbReference type="FunFam" id="2.60.40.420:FF:000045">
    <property type="entry name" value="Laccase 2"/>
    <property type="match status" value="1"/>
</dbReference>
<evidence type="ECO:0000313" key="8">
    <source>
        <dbReference type="EMBL" id="QKX62792.1"/>
    </source>
</evidence>
<dbReference type="GO" id="GO:0005507">
    <property type="term" value="F:copper ion binding"/>
    <property type="evidence" value="ECO:0007669"/>
    <property type="project" value="InterPro"/>
</dbReference>
<gene>
    <name evidence="8" type="ORF">TRUGW13939_09957</name>
</gene>
<dbReference type="FunFam" id="2.60.40.420:FF:000021">
    <property type="entry name" value="Extracellular dihydrogeodin oxidase/laccase"/>
    <property type="match status" value="1"/>
</dbReference>
<dbReference type="CDD" id="cd13880">
    <property type="entry name" value="CuRO_2_MaLCC_like"/>
    <property type="match status" value="1"/>
</dbReference>
<dbReference type="Gene3D" id="2.60.40.420">
    <property type="entry name" value="Cupredoxins - blue copper proteins"/>
    <property type="match status" value="3"/>
</dbReference>
<evidence type="ECO:0008006" key="10">
    <source>
        <dbReference type="Google" id="ProtNLM"/>
    </source>
</evidence>
<dbReference type="Pfam" id="PF00394">
    <property type="entry name" value="Cu-oxidase"/>
    <property type="match status" value="1"/>
</dbReference>
<keyword evidence="3" id="KW-0560">Oxidoreductase</keyword>
<keyword evidence="2" id="KW-0479">Metal-binding</keyword>
<dbReference type="InterPro" id="IPR001117">
    <property type="entry name" value="Cu-oxidase_2nd"/>
</dbReference>
<feature type="domain" description="Plastocyanin-like" evidence="7">
    <location>
        <begin position="130"/>
        <end position="229"/>
    </location>
</feature>
<dbReference type="KEGG" id="trg:TRUGW13939_09957"/>
<dbReference type="AlphaFoldDB" id="A0A7H8R8S6"/>
<dbReference type="Pfam" id="PF07732">
    <property type="entry name" value="Cu-oxidase_3"/>
    <property type="match status" value="1"/>
</dbReference>
<feature type="domain" description="Plastocyanin-like" evidence="5">
    <location>
        <begin position="240"/>
        <end position="378"/>
    </location>
</feature>
<evidence type="ECO:0000313" key="9">
    <source>
        <dbReference type="Proteomes" id="UP000509510"/>
    </source>
</evidence>
<evidence type="ECO:0000259" key="6">
    <source>
        <dbReference type="Pfam" id="PF07731"/>
    </source>
</evidence>
<dbReference type="CDD" id="cd13901">
    <property type="entry name" value="CuRO_3_MaLCC_like"/>
    <property type="match status" value="1"/>
</dbReference>
<dbReference type="InterPro" id="IPR002355">
    <property type="entry name" value="Cu_oxidase_Cu_BS"/>
</dbReference>
<evidence type="ECO:0000259" key="7">
    <source>
        <dbReference type="Pfam" id="PF07732"/>
    </source>
</evidence>
<evidence type="ECO:0000256" key="3">
    <source>
        <dbReference type="ARBA" id="ARBA00023002"/>
    </source>
</evidence>
<dbReference type="Pfam" id="PF07731">
    <property type="entry name" value="Cu-oxidase_2"/>
    <property type="match status" value="1"/>
</dbReference>
<comment type="similarity">
    <text evidence="1">Belongs to the multicopper oxidase family.</text>
</comment>